<dbReference type="EMBL" id="CAXAMN010010224">
    <property type="protein sequence ID" value="CAK9031191.1"/>
    <property type="molecule type" value="Genomic_DNA"/>
</dbReference>
<name>A0ABP0KX74_9DINO</name>
<feature type="region of interest" description="Disordered" evidence="2">
    <location>
        <begin position="399"/>
        <end position="447"/>
    </location>
</feature>
<proteinExistence type="predicted"/>
<accession>A0ABP0KX74</accession>
<feature type="region of interest" description="Disordered" evidence="2">
    <location>
        <begin position="228"/>
        <end position="247"/>
    </location>
</feature>
<gene>
    <name evidence="3" type="ORF">CCMP2556_LOCUS18189</name>
</gene>
<evidence type="ECO:0000256" key="1">
    <source>
        <dbReference type="SAM" id="Coils"/>
    </source>
</evidence>
<dbReference type="Proteomes" id="UP001642484">
    <property type="component" value="Unassembled WGS sequence"/>
</dbReference>
<comment type="caution">
    <text evidence="3">The sequence shown here is derived from an EMBL/GenBank/DDBJ whole genome shotgun (WGS) entry which is preliminary data.</text>
</comment>
<evidence type="ECO:0000256" key="2">
    <source>
        <dbReference type="SAM" id="MobiDB-lite"/>
    </source>
</evidence>
<sequence>MADRRAFALGSGSVCNIFAFGELPASSPSSLPERSRWSSKTDLLCSMRRVASSPGFELNGINHNLLQAGSNLKDASKAIAEPFLFPRAVVRPAPPSLWQSQPLIHVSEERHWSQLEQISESLHQELKSFLQIFSIRLESQEAALSEATREVRRSSDRVMADLQKRFDTFLEQESERAHLRLEKAAARNVKPDEQVQQSLELRLQEMESHLSSQVLSETSRLWQRLEERLSSKPAPTSDAAEQAVRVHGPDTGLRRSLQSLEERFSAAQARQTRSEMTAQQALAQARQLEAILTEFNVEDHASFQTLSRQVRQISKTLADASRSVSSETFAAFQTNFFALEREVHWDLAVRLASLEETAANASSKGGASKEVRLPEPLRGPADVCLVGADEGLHFADGTVEKSRAMREGVPAVHQASPPTPRSGPPSPASRTSREGPRVAFDRLGGAR</sequence>
<keyword evidence="1" id="KW-0175">Coiled coil</keyword>
<evidence type="ECO:0000313" key="4">
    <source>
        <dbReference type="Proteomes" id="UP001642484"/>
    </source>
</evidence>
<feature type="compositionally biased region" description="Pro residues" evidence="2">
    <location>
        <begin position="417"/>
        <end position="427"/>
    </location>
</feature>
<reference evidence="3 4" key="1">
    <citation type="submission" date="2024-02" db="EMBL/GenBank/DDBJ databases">
        <authorList>
            <person name="Chen Y."/>
            <person name="Shah S."/>
            <person name="Dougan E. K."/>
            <person name="Thang M."/>
            <person name="Chan C."/>
        </authorList>
    </citation>
    <scope>NUCLEOTIDE SEQUENCE [LARGE SCALE GENOMIC DNA]</scope>
</reference>
<protein>
    <submittedName>
        <fullName evidence="3">Uncharacterized protein</fullName>
    </submittedName>
</protein>
<organism evidence="3 4">
    <name type="scientific">Durusdinium trenchii</name>
    <dbReference type="NCBI Taxonomy" id="1381693"/>
    <lineage>
        <taxon>Eukaryota</taxon>
        <taxon>Sar</taxon>
        <taxon>Alveolata</taxon>
        <taxon>Dinophyceae</taxon>
        <taxon>Suessiales</taxon>
        <taxon>Symbiodiniaceae</taxon>
        <taxon>Durusdinium</taxon>
    </lineage>
</organism>
<feature type="compositionally biased region" description="Basic and acidic residues" evidence="2">
    <location>
        <begin position="431"/>
        <end position="440"/>
    </location>
</feature>
<feature type="coiled-coil region" evidence="1">
    <location>
        <begin position="130"/>
        <end position="157"/>
    </location>
</feature>
<keyword evidence="4" id="KW-1185">Reference proteome</keyword>
<evidence type="ECO:0000313" key="3">
    <source>
        <dbReference type="EMBL" id="CAK9031191.1"/>
    </source>
</evidence>